<evidence type="ECO:0000256" key="6">
    <source>
        <dbReference type="HAMAP-Rule" id="MF_00867"/>
    </source>
</evidence>
<name>A0A2H0A4N4_9BACT</name>
<evidence type="ECO:0000256" key="3">
    <source>
        <dbReference type="ARBA" id="ARBA00022960"/>
    </source>
</evidence>
<feature type="region of interest" description="Jag_N domain" evidence="6">
    <location>
        <begin position="22"/>
        <end position="72"/>
    </location>
</feature>
<dbReference type="GO" id="GO:0008360">
    <property type="term" value="P:regulation of cell shape"/>
    <property type="evidence" value="ECO:0007669"/>
    <property type="project" value="UniProtKB-KW"/>
</dbReference>
<keyword evidence="4 6" id="KW-0143">Chaperone</keyword>
<feature type="domain" description="R3H" evidence="8">
    <location>
        <begin position="157"/>
        <end position="223"/>
    </location>
</feature>
<dbReference type="InterPro" id="IPR001374">
    <property type="entry name" value="R3H_dom"/>
</dbReference>
<protein>
    <recommendedName>
        <fullName evidence="6">RNA-binding protein KhpB</fullName>
    </recommendedName>
    <alternativeName>
        <fullName evidence="6">RNA-binding protein EloR</fullName>
    </alternativeName>
</protein>
<dbReference type="AlphaFoldDB" id="A0A2H0A4N4"/>
<dbReference type="GO" id="GO:0003723">
    <property type="term" value="F:RNA binding"/>
    <property type="evidence" value="ECO:0007669"/>
    <property type="project" value="UniProtKB-UniRule"/>
</dbReference>
<dbReference type="InterPro" id="IPR015946">
    <property type="entry name" value="KH_dom-like_a/b"/>
</dbReference>
<dbReference type="GO" id="GO:0071555">
    <property type="term" value="P:cell wall organization"/>
    <property type="evidence" value="ECO:0007669"/>
    <property type="project" value="UniProtKB-KW"/>
</dbReference>
<evidence type="ECO:0000256" key="5">
    <source>
        <dbReference type="ARBA" id="ARBA00023316"/>
    </source>
</evidence>
<comment type="similarity">
    <text evidence="6">Belongs to the KhpB RNA-binding protein family.</text>
</comment>
<dbReference type="InterPro" id="IPR032782">
    <property type="entry name" value="KhpB_N"/>
</dbReference>
<dbReference type="GO" id="GO:0009252">
    <property type="term" value="P:peptidoglycan biosynthetic process"/>
    <property type="evidence" value="ECO:0007669"/>
    <property type="project" value="UniProtKB-UniRule"/>
</dbReference>
<comment type="domain">
    <text evidence="6">Has an N-terminal Jag-N domain and 2 RNA-binding domains (KH and R3H).</text>
</comment>
<keyword evidence="1 6" id="KW-0963">Cytoplasm</keyword>
<dbReference type="PROSITE" id="PS51061">
    <property type="entry name" value="R3H"/>
    <property type="match status" value="1"/>
</dbReference>
<dbReference type="NCBIfam" id="NF041568">
    <property type="entry name" value="Jag_EloR"/>
    <property type="match status" value="1"/>
</dbReference>
<evidence type="ECO:0000259" key="8">
    <source>
        <dbReference type="PROSITE" id="PS51061"/>
    </source>
</evidence>
<dbReference type="Proteomes" id="UP000231067">
    <property type="component" value="Unassembled WGS sequence"/>
</dbReference>
<dbReference type="SUPFAM" id="SSF82708">
    <property type="entry name" value="R3H domain"/>
    <property type="match status" value="1"/>
</dbReference>
<dbReference type="HAMAP" id="MF_00867">
    <property type="entry name" value="KhpB"/>
    <property type="match status" value="1"/>
</dbReference>
<evidence type="ECO:0000256" key="4">
    <source>
        <dbReference type="ARBA" id="ARBA00023186"/>
    </source>
</evidence>
<dbReference type="InterPro" id="IPR034079">
    <property type="entry name" value="R3H_KhpB"/>
</dbReference>
<dbReference type="GO" id="GO:0005737">
    <property type="term" value="C:cytoplasm"/>
    <property type="evidence" value="ECO:0007669"/>
    <property type="project" value="UniProtKB-SubCell"/>
</dbReference>
<dbReference type="PANTHER" id="PTHR35800">
    <property type="entry name" value="PROTEIN JAG"/>
    <property type="match status" value="1"/>
</dbReference>
<keyword evidence="5 6" id="KW-0961">Cell wall biogenesis/degradation</keyword>
<reference evidence="9 10" key="1">
    <citation type="submission" date="2017-09" db="EMBL/GenBank/DDBJ databases">
        <title>Depth-based differentiation of microbial function through sediment-hosted aquifers and enrichment of novel symbionts in the deep terrestrial subsurface.</title>
        <authorList>
            <person name="Probst A.J."/>
            <person name="Ladd B."/>
            <person name="Jarett J.K."/>
            <person name="Geller-Mcgrath D.E."/>
            <person name="Sieber C.M."/>
            <person name="Emerson J.B."/>
            <person name="Anantharaman K."/>
            <person name="Thomas B.C."/>
            <person name="Malmstrom R."/>
            <person name="Stieglmeier M."/>
            <person name="Klingl A."/>
            <person name="Woyke T."/>
            <person name="Ryan C.M."/>
            <person name="Banfield J.F."/>
        </authorList>
    </citation>
    <scope>NUCLEOTIDE SEQUENCE [LARGE SCALE GENOMIC DNA]</scope>
    <source>
        <strain evidence="9">CG23_combo_of_CG06-09_8_20_14_all_40_23</strain>
    </source>
</reference>
<keyword evidence="2 6" id="KW-0694">RNA-binding</keyword>
<proteinExistence type="inferred from homology"/>
<dbReference type="Gene3D" id="3.30.1370.50">
    <property type="entry name" value="R3H-like domain"/>
    <property type="match status" value="1"/>
</dbReference>
<dbReference type="InterPro" id="IPR038247">
    <property type="entry name" value="Jag_N_dom_sf"/>
</dbReference>
<dbReference type="InterPro" id="IPR039247">
    <property type="entry name" value="KhpB"/>
</dbReference>
<dbReference type="SMART" id="SM00393">
    <property type="entry name" value="R3H"/>
    <property type="match status" value="1"/>
</dbReference>
<dbReference type="Gene3D" id="3.30.300.20">
    <property type="match status" value="1"/>
</dbReference>
<feature type="compositionally biased region" description="Basic residues" evidence="7">
    <location>
        <begin position="238"/>
        <end position="247"/>
    </location>
</feature>
<dbReference type="Pfam" id="PF01424">
    <property type="entry name" value="R3H"/>
    <property type="match status" value="1"/>
</dbReference>
<comment type="subunit">
    <text evidence="6">Forms a complex with KhpA.</text>
</comment>
<evidence type="ECO:0000256" key="1">
    <source>
        <dbReference type="ARBA" id="ARBA00022490"/>
    </source>
</evidence>
<dbReference type="CDD" id="cd02414">
    <property type="entry name" value="KH-II_Jag"/>
    <property type="match status" value="1"/>
</dbReference>
<dbReference type="PANTHER" id="PTHR35800:SF1">
    <property type="entry name" value="RNA-BINDING PROTEIN KHPB"/>
    <property type="match status" value="1"/>
</dbReference>
<accession>A0A2H0A4N4</accession>
<dbReference type="EMBL" id="PCSH01000123">
    <property type="protein sequence ID" value="PIP40402.1"/>
    <property type="molecule type" value="Genomic_DNA"/>
</dbReference>
<dbReference type="Pfam" id="PF13083">
    <property type="entry name" value="KH_KhpA-B"/>
    <property type="match status" value="1"/>
</dbReference>
<evidence type="ECO:0000313" key="9">
    <source>
        <dbReference type="EMBL" id="PIP40402.1"/>
    </source>
</evidence>
<sequence length="247" mass="27524">MKSNTRRITMANIVEQQEKTIEQQGKTMDEAIEEGLKKLGVSKEKAKIEIICEGKKGLFGFIGGVPAKVKLTLIHDSGEIAVQVLNEIIKLMNIKGSVNSRETDGKLILDIVSGDAHFLIGKNGQTIDALQYLINIMMKKSCRQEKEIILDIAQYRTKMDDNIIQLAVKAAAHVINTGKDVVLDPMNSHERQLIHVTLQNHRRVSTKSIGDGESRKVVIFLKQGNNGDRKEKSSPPHKGNRHATVRM</sequence>
<dbReference type="SMART" id="SM01245">
    <property type="entry name" value="Jag_N"/>
    <property type="match status" value="1"/>
</dbReference>
<comment type="subcellular location">
    <subcellularLocation>
        <location evidence="6">Cytoplasm</location>
    </subcellularLocation>
</comment>
<evidence type="ECO:0000256" key="7">
    <source>
        <dbReference type="SAM" id="MobiDB-lite"/>
    </source>
</evidence>
<organism evidence="9 10">
    <name type="scientific">Candidatus Desantisbacteria bacterium CG23_combo_of_CG06-09_8_20_14_all_40_23</name>
    <dbReference type="NCBI Taxonomy" id="1974550"/>
    <lineage>
        <taxon>Bacteria</taxon>
        <taxon>Candidatus Desantisiibacteriota</taxon>
    </lineage>
</organism>
<keyword evidence="3 6" id="KW-0133">Cell shape</keyword>
<gene>
    <name evidence="6" type="primary">khpB</name>
    <name evidence="6" type="synonym">eloR</name>
    <name evidence="9" type="ORF">COX18_06805</name>
</gene>
<comment type="caution">
    <text evidence="9">The sequence shown here is derived from an EMBL/GenBank/DDBJ whole genome shotgun (WGS) entry which is preliminary data.</text>
</comment>
<evidence type="ECO:0000313" key="10">
    <source>
        <dbReference type="Proteomes" id="UP000231067"/>
    </source>
</evidence>
<dbReference type="InterPro" id="IPR038008">
    <property type="entry name" value="Jag_KH"/>
</dbReference>
<feature type="region of interest" description="Disordered" evidence="7">
    <location>
        <begin position="223"/>
        <end position="247"/>
    </location>
</feature>
<dbReference type="CDD" id="cd02644">
    <property type="entry name" value="R3H_jag"/>
    <property type="match status" value="1"/>
</dbReference>
<dbReference type="Gene3D" id="3.30.30.80">
    <property type="entry name" value="probable RNA-binding protein from clostridium symbiosum atcc 14940"/>
    <property type="match status" value="1"/>
</dbReference>
<comment type="function">
    <text evidence="6">A probable RNA chaperone. Forms a complex with KhpA which binds to cellular RNA and controls its expression. Plays a role in peptidoglycan (PG) homeostasis and cell length regulation.</text>
</comment>
<dbReference type="Pfam" id="PF14804">
    <property type="entry name" value="Jag_N"/>
    <property type="match status" value="1"/>
</dbReference>
<dbReference type="InterPro" id="IPR036867">
    <property type="entry name" value="R3H_dom_sf"/>
</dbReference>
<evidence type="ECO:0000256" key="2">
    <source>
        <dbReference type="ARBA" id="ARBA00022884"/>
    </source>
</evidence>